<keyword evidence="1" id="KW-1185">Reference proteome</keyword>
<gene>
    <name evidence="2" type="primary">C1QTNF3</name>
</gene>
<reference evidence="2" key="1">
    <citation type="submission" date="2025-08" db="UniProtKB">
        <authorList>
            <consortium name="RefSeq"/>
        </authorList>
    </citation>
    <scope>IDENTIFICATION</scope>
</reference>
<dbReference type="Proteomes" id="UP000694850">
    <property type="component" value="Unplaced"/>
</dbReference>
<proteinExistence type="predicted"/>
<protein>
    <submittedName>
        <fullName evidence="2">Complement C1q tumor necrosis factor-related protein 3</fullName>
    </submittedName>
</protein>
<dbReference type="RefSeq" id="XP_042639007.1">
    <property type="nucleotide sequence ID" value="XM_042783073.1"/>
</dbReference>
<organism evidence="1 2">
    <name type="scientific">Orycteropus afer afer</name>
    <dbReference type="NCBI Taxonomy" id="1230840"/>
    <lineage>
        <taxon>Eukaryota</taxon>
        <taxon>Metazoa</taxon>
        <taxon>Chordata</taxon>
        <taxon>Craniata</taxon>
        <taxon>Vertebrata</taxon>
        <taxon>Euteleostomi</taxon>
        <taxon>Mammalia</taxon>
        <taxon>Eutheria</taxon>
        <taxon>Afrotheria</taxon>
        <taxon>Tubulidentata</taxon>
        <taxon>Orycteropodidae</taxon>
        <taxon>Orycteropus</taxon>
    </lineage>
</organism>
<sequence length="297" mass="32533">MLRTQLVCWHLLALLFLPFCLCQDEYMEVSGRAKKVVAKIVQSHQQTGRSDSRREKVRERSHPKTGAVDNSTSTDLKPLRPDELPHPGVDDLAQITPLWGQSPQTGGLPPDCSKCCHGDYGFRGYQGPPGPPGPPGIPGNHGNNGNNGATGHEGAKGEKGDKGDLGPRGERGQHGPKGEKGYPGIPPELQVNRSPHVSSLLGNLLWSPGTRSVYFFTFSMMKHEDVEEVYVYLMHNGNTVFSMYSYETKGKSDTSSNHAVLKLAKGDEVWLRMGNGALHGDHQRFSTFAGFLLFETK</sequence>
<name>A0AC54ZDH5_ORYAF</name>
<evidence type="ECO:0000313" key="1">
    <source>
        <dbReference type="Proteomes" id="UP000694850"/>
    </source>
</evidence>
<evidence type="ECO:0000313" key="2">
    <source>
        <dbReference type="RefSeq" id="XP_042639007.1"/>
    </source>
</evidence>
<accession>A0AC54ZDH5</accession>